<reference evidence="1" key="1">
    <citation type="submission" date="2020-04" db="EMBL/GenBank/DDBJ databases">
        <authorList>
            <person name="Broberg M."/>
        </authorList>
    </citation>
    <scope>NUCLEOTIDE SEQUENCE</scope>
</reference>
<keyword evidence="2" id="KW-1185">Reference proteome</keyword>
<organism evidence="1 2">
    <name type="scientific">Clonostachys rosea f. rosea IK726</name>
    <dbReference type="NCBI Taxonomy" id="1349383"/>
    <lineage>
        <taxon>Eukaryota</taxon>
        <taxon>Fungi</taxon>
        <taxon>Dikarya</taxon>
        <taxon>Ascomycota</taxon>
        <taxon>Pezizomycotina</taxon>
        <taxon>Sordariomycetes</taxon>
        <taxon>Hypocreomycetidae</taxon>
        <taxon>Hypocreales</taxon>
        <taxon>Bionectriaceae</taxon>
        <taxon>Clonostachys</taxon>
    </lineage>
</organism>
<protein>
    <submittedName>
        <fullName evidence="1">Uncharacterized protein</fullName>
    </submittedName>
</protein>
<proteinExistence type="predicted"/>
<dbReference type="Proteomes" id="UP000836387">
    <property type="component" value="Unassembled WGS sequence"/>
</dbReference>
<comment type="caution">
    <text evidence="1">The sequence shown here is derived from an EMBL/GenBank/DDBJ whole genome shotgun (WGS) entry which is preliminary data.</text>
</comment>
<reference evidence="1" key="2">
    <citation type="submission" date="2021-10" db="EMBL/GenBank/DDBJ databases">
        <authorList>
            <person name="Piombo E."/>
        </authorList>
    </citation>
    <scope>NUCLEOTIDE SEQUENCE</scope>
</reference>
<accession>A0ACA9T8T0</accession>
<gene>
    <name evidence="1" type="ORF">CRV2_00004505</name>
</gene>
<evidence type="ECO:0000313" key="2">
    <source>
        <dbReference type="Proteomes" id="UP000836387"/>
    </source>
</evidence>
<name>A0ACA9T8T0_BIOOC</name>
<evidence type="ECO:0000313" key="1">
    <source>
        <dbReference type="EMBL" id="CAG9937319.1"/>
    </source>
</evidence>
<dbReference type="EMBL" id="CADEHS020000001">
    <property type="protein sequence ID" value="CAG9937319.1"/>
    <property type="molecule type" value="Genomic_DNA"/>
</dbReference>
<sequence length="85" mass="9754">MLDKRGDDPSNCDDARNHPCVLPNTNLKVNLAASIMLVSCHRWLHHQVKSLNYSSIPRQSHLFAFLYLIYPPFLCFVCGRACSHR</sequence>